<keyword evidence="11" id="KW-0503">Monooxygenase</keyword>
<keyword evidence="10 13" id="KW-0408">Iron</keyword>
<protein>
    <submittedName>
        <fullName evidence="16">Cytochrome P450</fullName>
    </submittedName>
</protein>
<evidence type="ECO:0000256" key="2">
    <source>
        <dbReference type="ARBA" id="ARBA00004370"/>
    </source>
</evidence>
<evidence type="ECO:0000256" key="8">
    <source>
        <dbReference type="ARBA" id="ARBA00022989"/>
    </source>
</evidence>
<keyword evidence="5 13" id="KW-0349">Heme</keyword>
<dbReference type="EMBL" id="KV417480">
    <property type="protein sequence ID" value="KZP34211.1"/>
    <property type="molecule type" value="Genomic_DNA"/>
</dbReference>
<proteinExistence type="inferred from homology"/>
<keyword evidence="9" id="KW-0560">Oxidoreductase</keyword>
<dbReference type="PANTHER" id="PTHR24305">
    <property type="entry name" value="CYTOCHROME P450"/>
    <property type="match status" value="1"/>
</dbReference>
<dbReference type="InterPro" id="IPR001128">
    <property type="entry name" value="Cyt_P450"/>
</dbReference>
<dbReference type="Proteomes" id="UP000076532">
    <property type="component" value="Unassembled WGS sequence"/>
</dbReference>
<name>A0A166WXE3_9AGAM</name>
<evidence type="ECO:0000256" key="5">
    <source>
        <dbReference type="ARBA" id="ARBA00022617"/>
    </source>
</evidence>
<dbReference type="Gene3D" id="1.10.630.10">
    <property type="entry name" value="Cytochrome P450"/>
    <property type="match status" value="1"/>
</dbReference>
<comment type="pathway">
    <text evidence="3">Secondary metabolite biosynthesis; terpenoid biosynthesis.</text>
</comment>
<gene>
    <name evidence="16" type="ORF">FIBSPDRAFT_771643</name>
</gene>
<dbReference type="GO" id="GO:0020037">
    <property type="term" value="F:heme binding"/>
    <property type="evidence" value="ECO:0007669"/>
    <property type="project" value="InterPro"/>
</dbReference>
<reference evidence="16 17" key="1">
    <citation type="journal article" date="2016" name="Mol. Biol. Evol.">
        <title>Comparative Genomics of Early-Diverging Mushroom-Forming Fungi Provides Insights into the Origins of Lignocellulose Decay Capabilities.</title>
        <authorList>
            <person name="Nagy L.G."/>
            <person name="Riley R."/>
            <person name="Tritt A."/>
            <person name="Adam C."/>
            <person name="Daum C."/>
            <person name="Floudas D."/>
            <person name="Sun H."/>
            <person name="Yadav J.S."/>
            <person name="Pangilinan J."/>
            <person name="Larsson K.H."/>
            <person name="Matsuura K."/>
            <person name="Barry K."/>
            <person name="Labutti K."/>
            <person name="Kuo R."/>
            <person name="Ohm R.A."/>
            <person name="Bhattacharya S.S."/>
            <person name="Shirouzu T."/>
            <person name="Yoshinaga Y."/>
            <person name="Martin F.M."/>
            <person name="Grigoriev I.V."/>
            <person name="Hibbett D.S."/>
        </authorList>
    </citation>
    <scope>NUCLEOTIDE SEQUENCE [LARGE SCALE GENOMIC DNA]</scope>
    <source>
        <strain evidence="16 17">CBS 109695</strain>
    </source>
</reference>
<evidence type="ECO:0000256" key="3">
    <source>
        <dbReference type="ARBA" id="ARBA00004721"/>
    </source>
</evidence>
<comment type="subcellular location">
    <subcellularLocation>
        <location evidence="2">Membrane</location>
    </subcellularLocation>
</comment>
<dbReference type="PRINTS" id="PR00463">
    <property type="entry name" value="EP450I"/>
</dbReference>
<evidence type="ECO:0000256" key="9">
    <source>
        <dbReference type="ARBA" id="ARBA00023002"/>
    </source>
</evidence>
<dbReference type="OrthoDB" id="1470350at2759"/>
<evidence type="ECO:0000313" key="17">
    <source>
        <dbReference type="Proteomes" id="UP000076532"/>
    </source>
</evidence>
<feature type="region of interest" description="Disordered" evidence="14">
    <location>
        <begin position="517"/>
        <end position="549"/>
    </location>
</feature>
<dbReference type="InterPro" id="IPR036396">
    <property type="entry name" value="Cyt_P450_sf"/>
</dbReference>
<comment type="similarity">
    <text evidence="4">Belongs to the cytochrome P450 family.</text>
</comment>
<keyword evidence="7 13" id="KW-0479">Metal-binding</keyword>
<evidence type="ECO:0000256" key="14">
    <source>
        <dbReference type="SAM" id="MobiDB-lite"/>
    </source>
</evidence>
<evidence type="ECO:0000313" key="16">
    <source>
        <dbReference type="EMBL" id="KZP34211.1"/>
    </source>
</evidence>
<sequence length="664" mass="73498">MNQSSPMLDLADNSGPGLPALHLYPELKEGFVGDLFAPIYAAIIRHGQHITTHTLIFAGCLALAVYSIVQFLRPFIALYFHIRSARAVGLPMKVIPFPPGLFSFFAFQILRRLNLLEPGTKLHKLLSMGRPDGYDLHREMGDVFVTVSPAGLTVIIADPKVASHVNSKRTEFSKPPNTGAIINIYGRNVINTDGDIWRFHRRVTGPVFSERINRAVWGESMKQASLMMQSWRSASGNEKDSDIVPINSIGADSLRLGLNVITGAAYGCPLGWEDSPPCAIATTLSYRESLEQLTAHLMPVFLTPHWVLRLARRDTEWGRAWEAFTAFGGYMRGMLDRERALVLAGEAVEENLLTVLNRAEDQEDEKEDRRMLSTEVLGNAFIFLFAGHETTANTLHYALVLLAQRPDIQQMLLAEIDSVYAQAAAEGRSELEYEIDFNRARWTFAIMSETLRIYTPTGMTNKWSTSDQPISFEGRTYVIPEGTRISVNGTGIHTSPKVWGDDATEWQPSRWIIEGGDGDAPLLTPASSRPPSPEHKSYFNAPPSPSTTLLSPMKMRQDSAFARPGLTHRSSSQAVNTGTTGAHGILKPPKGTWLPFSEGTRACSGKKFATVEFVAVLFTLLREHRLELGEGWDAARTAKVLAGRKAGALTLQPPESVPMQFIRR</sequence>
<evidence type="ECO:0000256" key="12">
    <source>
        <dbReference type="ARBA" id="ARBA00023136"/>
    </source>
</evidence>
<evidence type="ECO:0000256" key="15">
    <source>
        <dbReference type="SAM" id="Phobius"/>
    </source>
</evidence>
<dbReference type="Pfam" id="PF00067">
    <property type="entry name" value="p450"/>
    <property type="match status" value="2"/>
</dbReference>
<feature type="transmembrane region" description="Helical" evidence="15">
    <location>
        <begin position="55"/>
        <end position="82"/>
    </location>
</feature>
<dbReference type="AlphaFoldDB" id="A0A166WXE3"/>
<evidence type="ECO:0000256" key="4">
    <source>
        <dbReference type="ARBA" id="ARBA00010617"/>
    </source>
</evidence>
<keyword evidence="8 15" id="KW-1133">Transmembrane helix</keyword>
<dbReference type="GO" id="GO:0016020">
    <property type="term" value="C:membrane"/>
    <property type="evidence" value="ECO:0007669"/>
    <property type="project" value="UniProtKB-SubCell"/>
</dbReference>
<keyword evidence="6 15" id="KW-0812">Transmembrane</keyword>
<dbReference type="PRINTS" id="PR00385">
    <property type="entry name" value="P450"/>
</dbReference>
<evidence type="ECO:0000256" key="13">
    <source>
        <dbReference type="PIRSR" id="PIRSR602401-1"/>
    </source>
</evidence>
<evidence type="ECO:0000256" key="10">
    <source>
        <dbReference type="ARBA" id="ARBA00023004"/>
    </source>
</evidence>
<comment type="cofactor">
    <cofactor evidence="1 13">
        <name>heme</name>
        <dbReference type="ChEBI" id="CHEBI:30413"/>
    </cofactor>
</comment>
<dbReference type="GO" id="GO:0016705">
    <property type="term" value="F:oxidoreductase activity, acting on paired donors, with incorporation or reduction of molecular oxygen"/>
    <property type="evidence" value="ECO:0007669"/>
    <property type="project" value="InterPro"/>
</dbReference>
<feature type="transmembrane region" description="Helical" evidence="15">
    <location>
        <begin position="94"/>
        <end position="110"/>
    </location>
</feature>
<dbReference type="GO" id="GO:0004497">
    <property type="term" value="F:monooxygenase activity"/>
    <property type="evidence" value="ECO:0007669"/>
    <property type="project" value="UniProtKB-KW"/>
</dbReference>
<keyword evidence="17" id="KW-1185">Reference proteome</keyword>
<evidence type="ECO:0000256" key="11">
    <source>
        <dbReference type="ARBA" id="ARBA00023033"/>
    </source>
</evidence>
<dbReference type="GO" id="GO:0005506">
    <property type="term" value="F:iron ion binding"/>
    <property type="evidence" value="ECO:0007669"/>
    <property type="project" value="InterPro"/>
</dbReference>
<dbReference type="SUPFAM" id="SSF48264">
    <property type="entry name" value="Cytochrome P450"/>
    <property type="match status" value="1"/>
</dbReference>
<accession>A0A166WXE3</accession>
<dbReference type="STRING" id="436010.A0A166WXE3"/>
<evidence type="ECO:0000256" key="6">
    <source>
        <dbReference type="ARBA" id="ARBA00022692"/>
    </source>
</evidence>
<dbReference type="InterPro" id="IPR050121">
    <property type="entry name" value="Cytochrome_P450_monoxygenase"/>
</dbReference>
<evidence type="ECO:0000256" key="1">
    <source>
        <dbReference type="ARBA" id="ARBA00001971"/>
    </source>
</evidence>
<dbReference type="InterPro" id="IPR002401">
    <property type="entry name" value="Cyt_P450_E_grp-I"/>
</dbReference>
<feature type="binding site" description="axial binding residue" evidence="13">
    <location>
        <position position="603"/>
    </location>
    <ligand>
        <name>heme</name>
        <dbReference type="ChEBI" id="CHEBI:30413"/>
    </ligand>
    <ligandPart>
        <name>Fe</name>
        <dbReference type="ChEBI" id="CHEBI:18248"/>
    </ligandPart>
</feature>
<dbReference type="PANTHER" id="PTHR24305:SF166">
    <property type="entry name" value="CYTOCHROME P450 12A4, MITOCHONDRIAL-RELATED"/>
    <property type="match status" value="1"/>
</dbReference>
<keyword evidence="12 15" id="KW-0472">Membrane</keyword>
<organism evidence="16 17">
    <name type="scientific">Athelia psychrophila</name>
    <dbReference type="NCBI Taxonomy" id="1759441"/>
    <lineage>
        <taxon>Eukaryota</taxon>
        <taxon>Fungi</taxon>
        <taxon>Dikarya</taxon>
        <taxon>Basidiomycota</taxon>
        <taxon>Agaricomycotina</taxon>
        <taxon>Agaricomycetes</taxon>
        <taxon>Agaricomycetidae</taxon>
        <taxon>Atheliales</taxon>
        <taxon>Atheliaceae</taxon>
        <taxon>Athelia</taxon>
    </lineage>
</organism>
<evidence type="ECO:0000256" key="7">
    <source>
        <dbReference type="ARBA" id="ARBA00022723"/>
    </source>
</evidence>